<gene>
    <name evidence="1" type="ORF">GOARA_011_00530</name>
</gene>
<dbReference type="STRING" id="1073574.GOARA_011_00530"/>
<proteinExistence type="predicted"/>
<comment type="caution">
    <text evidence="1">The sequence shown here is derived from an EMBL/GenBank/DDBJ whole genome shotgun (WGS) entry which is preliminary data.</text>
</comment>
<dbReference type="AlphaFoldDB" id="G7GXW2"/>
<dbReference type="RefSeq" id="WP_007320515.1">
    <property type="nucleotide sequence ID" value="NZ_BAEE01000011.1"/>
</dbReference>
<dbReference type="EMBL" id="BAEE01000011">
    <property type="protein sequence ID" value="GAB08437.1"/>
    <property type="molecule type" value="Genomic_DNA"/>
</dbReference>
<reference evidence="1 2" key="1">
    <citation type="submission" date="2011-11" db="EMBL/GenBank/DDBJ databases">
        <title>Whole genome shotgun sequence of Gordonia araii NBRC 100433.</title>
        <authorList>
            <person name="Yoshida Y."/>
            <person name="Hosoyama A."/>
            <person name="Tsuchikane K."/>
            <person name="Katsumata H."/>
            <person name="Yamazaki S."/>
            <person name="Fujita N."/>
        </authorList>
    </citation>
    <scope>NUCLEOTIDE SEQUENCE [LARGE SCALE GENOMIC DNA]</scope>
    <source>
        <strain evidence="1 2">NBRC 100433</strain>
    </source>
</reference>
<evidence type="ECO:0000313" key="2">
    <source>
        <dbReference type="Proteomes" id="UP000035088"/>
    </source>
</evidence>
<evidence type="ECO:0000313" key="1">
    <source>
        <dbReference type="EMBL" id="GAB08437.1"/>
    </source>
</evidence>
<protein>
    <submittedName>
        <fullName evidence="1">Uncharacterized protein</fullName>
    </submittedName>
</protein>
<organism evidence="1 2">
    <name type="scientific">Gordonia araii NBRC 100433</name>
    <dbReference type="NCBI Taxonomy" id="1073574"/>
    <lineage>
        <taxon>Bacteria</taxon>
        <taxon>Bacillati</taxon>
        <taxon>Actinomycetota</taxon>
        <taxon>Actinomycetes</taxon>
        <taxon>Mycobacteriales</taxon>
        <taxon>Gordoniaceae</taxon>
        <taxon>Gordonia</taxon>
    </lineage>
</organism>
<keyword evidence="2" id="KW-1185">Reference proteome</keyword>
<dbReference type="Proteomes" id="UP000035088">
    <property type="component" value="Unassembled WGS sequence"/>
</dbReference>
<sequence length="101" mass="10491">MMTQVIDHVSTRAQATPRLTAVRFGGKAVSYGELGNSIDSYADVMSRHGMSADASLVAGIVNSMPAVAELGEKTGAAVSQVIDWLGRELDSSGGTHLRAVS</sequence>
<name>G7GXW2_9ACTN</name>
<accession>G7GXW2</accession>